<evidence type="ECO:0000313" key="1">
    <source>
        <dbReference type="EMBL" id="KAA2239476.1"/>
    </source>
</evidence>
<protein>
    <submittedName>
        <fullName evidence="1">DUF1444 family protein</fullName>
    </submittedName>
</protein>
<dbReference type="Proteomes" id="UP000324611">
    <property type="component" value="Unassembled WGS sequence"/>
</dbReference>
<organism evidence="1 2">
    <name type="scientific">Chitinophaga agrisoli</name>
    <dbReference type="NCBI Taxonomy" id="2607653"/>
    <lineage>
        <taxon>Bacteria</taxon>
        <taxon>Pseudomonadati</taxon>
        <taxon>Bacteroidota</taxon>
        <taxon>Chitinophagia</taxon>
        <taxon>Chitinophagales</taxon>
        <taxon>Chitinophagaceae</taxon>
        <taxon>Chitinophaga</taxon>
    </lineage>
</organism>
<comment type="caution">
    <text evidence="1">The sequence shown here is derived from an EMBL/GenBank/DDBJ whole genome shotgun (WGS) entry which is preliminary data.</text>
</comment>
<dbReference type="Pfam" id="PF07285">
    <property type="entry name" value="DUF1444"/>
    <property type="match status" value="1"/>
</dbReference>
<dbReference type="InterPro" id="IPR010838">
    <property type="entry name" value="DUF1444"/>
</dbReference>
<gene>
    <name evidence="1" type="ORF">F0L74_25070</name>
</gene>
<dbReference type="RefSeq" id="WP_149840654.1">
    <property type="nucleotide sequence ID" value="NZ_VUOC01000004.1"/>
</dbReference>
<proteinExistence type="predicted"/>
<evidence type="ECO:0000313" key="2">
    <source>
        <dbReference type="Proteomes" id="UP000324611"/>
    </source>
</evidence>
<dbReference type="EMBL" id="VUOC01000004">
    <property type="protein sequence ID" value="KAA2239476.1"/>
    <property type="molecule type" value="Genomic_DNA"/>
</dbReference>
<sequence>MSFLSSLFGGNKPADKQQVLTKAEFAQFYMAALENEYPQASFTLQPDLTIHSNYGGTEGNHYIDNAFMAYEGEPGQLQEIINRYLAACAHLYQEEDTLLLENVVPVIKAGDFGEGLTTGGDQAGEISLVKEQYNDDLVIAYAEDKEHALAYLTQGRLADCQISLESLREIALGYLENLLPNIERHGDNGLYMVTAGGTFEASLILLPSIWTQENFPVDGEFVIIIPNRDLLFITGSNSPEHIAKMKDMAEESYHNGNYPVSPFLFKWNGERFERFDA</sequence>
<accession>A0A5B2VLV4</accession>
<keyword evidence="2" id="KW-1185">Reference proteome</keyword>
<reference evidence="1 2" key="1">
    <citation type="submission" date="2019-09" db="EMBL/GenBank/DDBJ databases">
        <title>Chitinophaga ginsengihumi sp. nov., isolated from soil of ginseng rhizosphere.</title>
        <authorList>
            <person name="Lee J."/>
        </authorList>
    </citation>
    <scope>NUCLEOTIDE SEQUENCE [LARGE SCALE GENOMIC DNA]</scope>
    <source>
        <strain evidence="1 2">BN140078</strain>
    </source>
</reference>
<name>A0A5B2VLV4_9BACT</name>
<reference evidence="1 2" key="2">
    <citation type="submission" date="2019-09" db="EMBL/GenBank/DDBJ databases">
        <authorList>
            <person name="Jin C."/>
        </authorList>
    </citation>
    <scope>NUCLEOTIDE SEQUENCE [LARGE SCALE GENOMIC DNA]</scope>
    <source>
        <strain evidence="1 2">BN140078</strain>
    </source>
</reference>
<dbReference type="AlphaFoldDB" id="A0A5B2VLV4"/>